<reference evidence="12 13" key="1">
    <citation type="submission" date="2017-06" db="EMBL/GenBank/DDBJ databases">
        <title>Complete genome sequence of Nitrospirillum amazonense strain CBAmC, an endophytic nitrogen-fixing and plant growth-promoting bacterium, isolated from sugarcane.</title>
        <authorList>
            <person name="Schwab S."/>
            <person name="dos Santos Teixeira K.R."/>
            <person name="Simoes Araujo J.L."/>
            <person name="Soares Vidal M."/>
            <person name="Borges de Freitas H.R."/>
            <person name="Rivello Crivelaro A.L."/>
            <person name="Bueno de Camargo Nunes A."/>
            <person name="dos Santos C.M."/>
            <person name="Palmeira da Silva Rosa D."/>
            <person name="da Silva Padilha D."/>
            <person name="da Silva E."/>
            <person name="Araujo Terra L."/>
            <person name="Soares Mendes V."/>
            <person name="Farinelli L."/>
            <person name="Magalhaes Cruz L."/>
            <person name="Baldani J.I."/>
        </authorList>
    </citation>
    <scope>NUCLEOTIDE SEQUENCE [LARGE SCALE GENOMIC DNA]</scope>
    <source>
        <strain evidence="12 13">CBAmC</strain>
    </source>
</reference>
<dbReference type="SMART" id="SM00382">
    <property type="entry name" value="AAA"/>
    <property type="match status" value="2"/>
</dbReference>
<dbReference type="PIRSF" id="PIRSF006485">
    <property type="entry name" value="GTP-binding_EngA"/>
    <property type="match status" value="1"/>
</dbReference>
<feature type="domain" description="EngA-type G" evidence="11">
    <location>
        <begin position="197"/>
        <end position="372"/>
    </location>
</feature>
<dbReference type="Proteomes" id="UP000197153">
    <property type="component" value="Chromosome 1"/>
</dbReference>
<dbReference type="InterPro" id="IPR016484">
    <property type="entry name" value="GTPase_Der"/>
</dbReference>
<dbReference type="SUPFAM" id="SSF52540">
    <property type="entry name" value="P-loop containing nucleoside triphosphate hydrolases"/>
    <property type="match status" value="2"/>
</dbReference>
<organism evidence="12 13">
    <name type="scientific">Nitrospirillum viridazoti CBAmc</name>
    <dbReference type="NCBI Taxonomy" id="1441467"/>
    <lineage>
        <taxon>Bacteria</taxon>
        <taxon>Pseudomonadati</taxon>
        <taxon>Pseudomonadota</taxon>
        <taxon>Alphaproteobacteria</taxon>
        <taxon>Rhodospirillales</taxon>
        <taxon>Azospirillaceae</taxon>
        <taxon>Nitrospirillum</taxon>
        <taxon>Nitrospirillum viridazoti</taxon>
    </lineage>
</organism>
<dbReference type="InterPro" id="IPR015946">
    <property type="entry name" value="KH_dom-like_a/b"/>
</dbReference>
<keyword evidence="3 8" id="KW-0690">Ribosome biogenesis</keyword>
<dbReference type="RefSeq" id="WP_088871656.1">
    <property type="nucleotide sequence ID" value="NZ_CP022110.1"/>
</dbReference>
<dbReference type="Pfam" id="PF14714">
    <property type="entry name" value="KH_dom-like"/>
    <property type="match status" value="1"/>
</dbReference>
<gene>
    <name evidence="8" type="primary">der</name>
    <name evidence="12" type="ORF">Y958_08485</name>
</gene>
<comment type="subunit">
    <text evidence="8">Associates with the 50S ribosomal subunit.</text>
</comment>
<evidence type="ECO:0000313" key="13">
    <source>
        <dbReference type="Proteomes" id="UP000197153"/>
    </source>
</evidence>
<dbReference type="PANTHER" id="PTHR43834">
    <property type="entry name" value="GTPASE DER"/>
    <property type="match status" value="1"/>
</dbReference>
<evidence type="ECO:0000256" key="9">
    <source>
        <dbReference type="PROSITE-ProRule" id="PRU01049"/>
    </source>
</evidence>
<dbReference type="KEGG" id="nao:Y958_08485"/>
<feature type="binding site" evidence="8">
    <location>
        <begin position="250"/>
        <end position="254"/>
    </location>
    <ligand>
        <name>GTP</name>
        <dbReference type="ChEBI" id="CHEBI:37565"/>
        <label>2</label>
    </ligand>
</feature>
<comment type="function">
    <text evidence="8 10">GTPase that plays an essential role in the late steps of ribosome biogenesis.</text>
</comment>
<name>A0A248JQ17_9PROT</name>
<dbReference type="PROSITE" id="PS51712">
    <property type="entry name" value="G_ENGA"/>
    <property type="match status" value="2"/>
</dbReference>
<evidence type="ECO:0000256" key="10">
    <source>
        <dbReference type="RuleBase" id="RU004481"/>
    </source>
</evidence>
<dbReference type="Gene3D" id="3.40.50.300">
    <property type="entry name" value="P-loop containing nucleotide triphosphate hydrolases"/>
    <property type="match status" value="2"/>
</dbReference>
<proteinExistence type="inferred from homology"/>
<dbReference type="InterPro" id="IPR006073">
    <property type="entry name" value="GTP-bd"/>
</dbReference>
<dbReference type="PRINTS" id="PR00326">
    <property type="entry name" value="GTP1OBG"/>
</dbReference>
<evidence type="ECO:0000256" key="2">
    <source>
        <dbReference type="ARBA" id="ARBA00020953"/>
    </source>
</evidence>
<feature type="binding site" evidence="8">
    <location>
        <begin position="315"/>
        <end position="318"/>
    </location>
    <ligand>
        <name>GTP</name>
        <dbReference type="ChEBI" id="CHEBI:37565"/>
        <label>2</label>
    </ligand>
</feature>
<feature type="binding site" evidence="8">
    <location>
        <begin position="13"/>
        <end position="20"/>
    </location>
    <ligand>
        <name>GTP</name>
        <dbReference type="ChEBI" id="CHEBI:37565"/>
        <label>1</label>
    </ligand>
</feature>
<comment type="similarity">
    <text evidence="1 8 9 10">Belongs to the TRAFAC class TrmE-Era-EngA-EngB-Septin-like GTPase superfamily. EngA (Der) GTPase family.</text>
</comment>
<dbReference type="GO" id="GO:0005525">
    <property type="term" value="F:GTP binding"/>
    <property type="evidence" value="ECO:0007669"/>
    <property type="project" value="UniProtKB-UniRule"/>
</dbReference>
<evidence type="ECO:0000256" key="6">
    <source>
        <dbReference type="ARBA" id="ARBA00023134"/>
    </source>
</evidence>
<keyword evidence="13" id="KW-1185">Reference proteome</keyword>
<dbReference type="PANTHER" id="PTHR43834:SF6">
    <property type="entry name" value="GTPASE DER"/>
    <property type="match status" value="1"/>
</dbReference>
<evidence type="ECO:0000313" key="12">
    <source>
        <dbReference type="EMBL" id="ASG20843.1"/>
    </source>
</evidence>
<keyword evidence="5 8" id="KW-0547">Nucleotide-binding</keyword>
<dbReference type="CDD" id="cd01894">
    <property type="entry name" value="EngA1"/>
    <property type="match status" value="1"/>
</dbReference>
<evidence type="ECO:0000259" key="11">
    <source>
        <dbReference type="PROSITE" id="PS51712"/>
    </source>
</evidence>
<dbReference type="Pfam" id="PF01926">
    <property type="entry name" value="MMR_HSR1"/>
    <property type="match status" value="2"/>
</dbReference>
<evidence type="ECO:0000256" key="7">
    <source>
        <dbReference type="ARBA" id="ARBA00032345"/>
    </source>
</evidence>
<evidence type="ECO:0000256" key="5">
    <source>
        <dbReference type="ARBA" id="ARBA00022741"/>
    </source>
</evidence>
<dbReference type="CDD" id="cd01895">
    <property type="entry name" value="EngA2"/>
    <property type="match status" value="1"/>
</dbReference>
<keyword evidence="4 10" id="KW-0677">Repeat</keyword>
<dbReference type="FunFam" id="3.30.300.20:FF:000004">
    <property type="entry name" value="GTPase Der"/>
    <property type="match status" value="1"/>
</dbReference>
<dbReference type="AlphaFoldDB" id="A0A248JQ17"/>
<feature type="binding site" evidence="8">
    <location>
        <begin position="60"/>
        <end position="64"/>
    </location>
    <ligand>
        <name>GTP</name>
        <dbReference type="ChEBI" id="CHEBI:37565"/>
        <label>1</label>
    </ligand>
</feature>
<protein>
    <recommendedName>
        <fullName evidence="2 8">GTPase Der</fullName>
    </recommendedName>
    <alternativeName>
        <fullName evidence="7 8">GTP-binding protein EngA</fullName>
    </alternativeName>
</protein>
<dbReference type="HAMAP" id="MF_00195">
    <property type="entry name" value="GTPase_Der"/>
    <property type="match status" value="1"/>
</dbReference>
<dbReference type="InterPro" id="IPR003593">
    <property type="entry name" value="AAA+_ATPase"/>
</dbReference>
<dbReference type="InterPro" id="IPR027417">
    <property type="entry name" value="P-loop_NTPase"/>
</dbReference>
<evidence type="ECO:0000256" key="3">
    <source>
        <dbReference type="ARBA" id="ARBA00022517"/>
    </source>
</evidence>
<dbReference type="GO" id="GO:0042254">
    <property type="term" value="P:ribosome biogenesis"/>
    <property type="evidence" value="ECO:0007669"/>
    <property type="project" value="UniProtKB-KW"/>
</dbReference>
<dbReference type="EMBL" id="CP022110">
    <property type="protein sequence ID" value="ASG20843.1"/>
    <property type="molecule type" value="Genomic_DNA"/>
</dbReference>
<feature type="binding site" evidence="8">
    <location>
        <begin position="203"/>
        <end position="210"/>
    </location>
    <ligand>
        <name>GTP</name>
        <dbReference type="ChEBI" id="CHEBI:37565"/>
        <label>2</label>
    </ligand>
</feature>
<dbReference type="InterPro" id="IPR005225">
    <property type="entry name" value="Small_GTP-bd"/>
</dbReference>
<dbReference type="InterPro" id="IPR031166">
    <property type="entry name" value="G_ENGA"/>
</dbReference>
<dbReference type="Gene3D" id="3.30.300.20">
    <property type="match status" value="1"/>
</dbReference>
<evidence type="ECO:0000256" key="4">
    <source>
        <dbReference type="ARBA" id="ARBA00022737"/>
    </source>
</evidence>
<dbReference type="NCBIfam" id="TIGR00231">
    <property type="entry name" value="small_GTP"/>
    <property type="match status" value="2"/>
</dbReference>
<accession>A0A248JQ17</accession>
<evidence type="ECO:0000256" key="1">
    <source>
        <dbReference type="ARBA" id="ARBA00008279"/>
    </source>
</evidence>
<feature type="binding site" evidence="8">
    <location>
        <begin position="123"/>
        <end position="126"/>
    </location>
    <ligand>
        <name>GTP</name>
        <dbReference type="ChEBI" id="CHEBI:37565"/>
        <label>1</label>
    </ligand>
</feature>
<sequence>MASPRRLTVAIIGRPNVGKSTLFNRLAGKKLAIVDDTPGVTRDWRSADGYLAGIELTVVDTAGLEEAFDDSLEARMRRQTERAIERADVGLFIVDARAGITPLDRHFAAWLRKGKTPIILVANKCEGNAGKPGLMECYELGLGDPVPLSAEHGEGMADLVDALTPYLPPDAPEEEVEEAEGPLDDEAAEARDNAKPLQLAIVGRPNVGKSTLLNSLLGEERVLTGPEAGMTRDAIAAEWTWRDRPVKLVDTAGLRRRARVEDKLEKLAVADTLRVVRMAHVVVLVLDADAILDKQDLTIARQVIEEGRGLVIAVNKWDAVANRAEALQQLSDRLETSLPQVRGIPTITISALKQQKLDVLLDAAFEVYRLWNRRIPTAQLNRWLQGMLESHPPPLVDGRRLKIRYMTQVKARPPTFALFSSRPVEIPEHYTRYLINGLRETFKLPAVPLRFLLRKGSDNPFD</sequence>
<dbReference type="NCBIfam" id="TIGR03594">
    <property type="entry name" value="GTPase_EngA"/>
    <property type="match status" value="1"/>
</dbReference>
<keyword evidence="6 8" id="KW-0342">GTP-binding</keyword>
<evidence type="ECO:0000256" key="8">
    <source>
        <dbReference type="HAMAP-Rule" id="MF_00195"/>
    </source>
</evidence>
<dbReference type="InterPro" id="IPR032859">
    <property type="entry name" value="KH_dom-like"/>
</dbReference>
<feature type="domain" description="EngA-type G" evidence="11">
    <location>
        <begin position="7"/>
        <end position="171"/>
    </location>
</feature>